<proteinExistence type="predicted"/>
<feature type="transmembrane region" description="Helical" evidence="1">
    <location>
        <begin position="539"/>
        <end position="560"/>
    </location>
</feature>
<name>A0A229SVW7_9PSEU</name>
<gene>
    <name evidence="2" type="ORF">CF165_34040</name>
</gene>
<keyword evidence="1" id="KW-0472">Membrane</keyword>
<evidence type="ECO:0008006" key="4">
    <source>
        <dbReference type="Google" id="ProtNLM"/>
    </source>
</evidence>
<evidence type="ECO:0000313" key="2">
    <source>
        <dbReference type="EMBL" id="OXM62794.1"/>
    </source>
</evidence>
<keyword evidence="1" id="KW-0812">Transmembrane</keyword>
<keyword evidence="3" id="KW-1185">Reference proteome</keyword>
<organism evidence="2 3">
    <name type="scientific">Amycolatopsis vastitatis</name>
    <dbReference type="NCBI Taxonomy" id="1905142"/>
    <lineage>
        <taxon>Bacteria</taxon>
        <taxon>Bacillati</taxon>
        <taxon>Actinomycetota</taxon>
        <taxon>Actinomycetes</taxon>
        <taxon>Pseudonocardiales</taxon>
        <taxon>Pseudonocardiaceae</taxon>
        <taxon>Amycolatopsis</taxon>
    </lineage>
</organism>
<dbReference type="Proteomes" id="UP000215199">
    <property type="component" value="Unassembled WGS sequence"/>
</dbReference>
<feature type="transmembrane region" description="Helical" evidence="1">
    <location>
        <begin position="619"/>
        <end position="645"/>
    </location>
</feature>
<feature type="transmembrane region" description="Helical" evidence="1">
    <location>
        <begin position="337"/>
        <end position="358"/>
    </location>
</feature>
<keyword evidence="1" id="KW-1133">Transmembrane helix</keyword>
<dbReference type="EMBL" id="NMUL01000039">
    <property type="protein sequence ID" value="OXM62794.1"/>
    <property type="molecule type" value="Genomic_DNA"/>
</dbReference>
<accession>A0A229SVW7</accession>
<protein>
    <recommendedName>
        <fullName evidence="4">Oxidoreductase</fullName>
    </recommendedName>
</protein>
<dbReference type="AlphaFoldDB" id="A0A229SVW7"/>
<comment type="caution">
    <text evidence="2">The sequence shown here is derived from an EMBL/GenBank/DDBJ whole genome shotgun (WGS) entry which is preliminary data.</text>
</comment>
<reference evidence="3" key="1">
    <citation type="submission" date="2017-07" db="EMBL/GenBank/DDBJ databases">
        <title>Comparative genome mining reveals phylogenetic distribution patterns of secondary metabolites in Amycolatopsis.</title>
        <authorList>
            <person name="Adamek M."/>
            <person name="Alanjary M."/>
            <person name="Sales-Ortells H."/>
            <person name="Goodfellow M."/>
            <person name="Bull A.T."/>
            <person name="Kalinowski J."/>
            <person name="Ziemert N."/>
        </authorList>
    </citation>
    <scope>NUCLEOTIDE SEQUENCE [LARGE SCALE GENOMIC DNA]</scope>
    <source>
        <strain evidence="3">H5</strain>
    </source>
</reference>
<evidence type="ECO:0000256" key="1">
    <source>
        <dbReference type="SAM" id="Phobius"/>
    </source>
</evidence>
<evidence type="ECO:0000313" key="3">
    <source>
        <dbReference type="Proteomes" id="UP000215199"/>
    </source>
</evidence>
<sequence>MVCSDLSADALAVTQEPAYQMPARVIRRVLLAATAGQADPRGLRIRGARITGQLDLTHAYPAIGLGLIDCAFDQGIELQDAHLPWLSLTGSHVPQLIADRMQTDGVLKLDSGFRVVGSHSRGAVCLVAAHIRGQLDMSGAHLDNQSGPALVADRIQVEGTACFKGGFHAAGAGEDGTIRMPESHIAGQLVLSNSELSNRSGPAFVGEQLVVDGAVFMNQPFVATGHGVAGTVRLTSASLGSELSLAGARLSNDSGPALSADGLRVATDLALSEDFQADGRGERGAIRLTGAHIEGEFDASNAHATNPTGPGLSARDIRVGEALYIGEGFSARGAGKWGALYLTGATIVGPLVAGGARLRNSSGPSMRAERLHALSDVRLDKDVTVKGEIRLQGTVIEGKLDFSGVEVRRRNGCILDLAGSKTKEVLLPADLICTDQDEHACGDAARVDLTGFTYAQFIDIDPKRWLGILRHHTDKYRPQPYQQLALLLKSQGHDNPAREVLRAQQDDLRARGDLGNLLARVSHWAWGVFAGYGYRVRRVAGALAVALFVAAALGVVGGSIQAGANGKPVVAPTSAAAAPGTTCSFIERIGVGLDRGLPLASTGIRDRCDLDTRSTAGQIFTALLWGIQVVIWALATLALAGYTGLIRKLN</sequence>